<comment type="caution">
    <text evidence="4">The sequence shown here is derived from an EMBL/GenBank/DDBJ whole genome shotgun (WGS) entry which is preliminary data.</text>
</comment>
<dbReference type="Gene3D" id="3.10.580.10">
    <property type="entry name" value="CBS-domain"/>
    <property type="match status" value="2"/>
</dbReference>
<dbReference type="Proteomes" id="UP000290204">
    <property type="component" value="Unassembled WGS sequence"/>
</dbReference>
<dbReference type="Pfam" id="PF00571">
    <property type="entry name" value="CBS"/>
    <property type="match status" value="2"/>
</dbReference>
<dbReference type="EMBL" id="SDHW01000002">
    <property type="protein sequence ID" value="RXK60500.1"/>
    <property type="molecule type" value="Genomic_DNA"/>
</dbReference>
<sequence length="219" mass="24514">MTASELITNSIPALQATDTVRQALDLMEEYRISELPVVDQQKYLGLITEAEAQNADERSAVSALLHIGSPVKINPIDFFLVPLRVMHQQQLAVLPVVKDDGDLLGVITKDELLHAAANYTAAQVPGGIIILQINPSSFYISEIGRIVESNNARIIHLNTWTDSSTGELMVAIKVNKSDIQDILASFERYEYNVVRYFGENLSEEELRLNYDHLMNYLNI</sequence>
<evidence type="ECO:0000259" key="3">
    <source>
        <dbReference type="PROSITE" id="PS51371"/>
    </source>
</evidence>
<proteinExistence type="predicted"/>
<dbReference type="OrthoDB" id="1523762at2"/>
<name>A0A4Q1CIR0_9BACT</name>
<reference evidence="4 5" key="1">
    <citation type="submission" date="2019-01" db="EMBL/GenBank/DDBJ databases">
        <title>Lacibacter sp. strain TTM-7.</title>
        <authorList>
            <person name="Chen W.-M."/>
        </authorList>
    </citation>
    <scope>NUCLEOTIDE SEQUENCE [LARGE SCALE GENOMIC DNA]</scope>
    <source>
        <strain evidence="4 5">TTM-7</strain>
    </source>
</reference>
<dbReference type="PANTHER" id="PTHR43080:SF2">
    <property type="entry name" value="CBS DOMAIN-CONTAINING PROTEIN"/>
    <property type="match status" value="1"/>
</dbReference>
<evidence type="ECO:0000313" key="4">
    <source>
        <dbReference type="EMBL" id="RXK60500.1"/>
    </source>
</evidence>
<evidence type="ECO:0000256" key="2">
    <source>
        <dbReference type="PROSITE-ProRule" id="PRU00703"/>
    </source>
</evidence>
<accession>A0A4Q1CIR0</accession>
<evidence type="ECO:0000256" key="1">
    <source>
        <dbReference type="ARBA" id="ARBA00023122"/>
    </source>
</evidence>
<gene>
    <name evidence="4" type="ORF">ESA94_08505</name>
</gene>
<keyword evidence="5" id="KW-1185">Reference proteome</keyword>
<dbReference type="SUPFAM" id="SSF54631">
    <property type="entry name" value="CBS-domain pair"/>
    <property type="match status" value="1"/>
</dbReference>
<feature type="domain" description="CBS" evidence="3">
    <location>
        <begin position="7"/>
        <end position="64"/>
    </location>
</feature>
<organism evidence="4 5">
    <name type="scientific">Lacibacter luteus</name>
    <dbReference type="NCBI Taxonomy" id="2508719"/>
    <lineage>
        <taxon>Bacteria</taxon>
        <taxon>Pseudomonadati</taxon>
        <taxon>Bacteroidota</taxon>
        <taxon>Chitinophagia</taxon>
        <taxon>Chitinophagales</taxon>
        <taxon>Chitinophagaceae</taxon>
        <taxon>Lacibacter</taxon>
    </lineage>
</organism>
<dbReference type="InterPro" id="IPR051257">
    <property type="entry name" value="Diverse_CBS-Domain"/>
</dbReference>
<evidence type="ECO:0000313" key="5">
    <source>
        <dbReference type="Proteomes" id="UP000290204"/>
    </source>
</evidence>
<keyword evidence="1 2" id="KW-0129">CBS domain</keyword>
<dbReference type="SMART" id="SM00116">
    <property type="entry name" value="CBS"/>
    <property type="match status" value="2"/>
</dbReference>
<dbReference type="AlphaFoldDB" id="A0A4Q1CIR0"/>
<dbReference type="InterPro" id="IPR000644">
    <property type="entry name" value="CBS_dom"/>
</dbReference>
<dbReference type="PANTHER" id="PTHR43080">
    <property type="entry name" value="CBS DOMAIN-CONTAINING PROTEIN CBSX3, MITOCHONDRIAL"/>
    <property type="match status" value="1"/>
</dbReference>
<dbReference type="RefSeq" id="WP_129130460.1">
    <property type="nucleotide sequence ID" value="NZ_SDHW01000002.1"/>
</dbReference>
<protein>
    <submittedName>
        <fullName evidence="4">CBS domain-containing protein</fullName>
    </submittedName>
</protein>
<dbReference type="InterPro" id="IPR046342">
    <property type="entry name" value="CBS_dom_sf"/>
</dbReference>
<dbReference type="PROSITE" id="PS51371">
    <property type="entry name" value="CBS"/>
    <property type="match status" value="1"/>
</dbReference>